<gene>
    <name evidence="2" type="ORF">P9A14_11980</name>
</gene>
<reference evidence="2" key="1">
    <citation type="submission" date="2023-04" db="EMBL/GenBank/DDBJ databases">
        <title>Complete genome sequence of a phthalic acid esters degrading bacterial strain.</title>
        <authorList>
            <person name="Weng L."/>
            <person name="Jia Y."/>
            <person name="Ren L."/>
        </authorList>
    </citation>
    <scope>NUCLEOTIDE SEQUENCE</scope>
    <source>
        <strain evidence="2">RL-LY01</strain>
    </source>
</reference>
<dbReference type="Pfam" id="PF12079">
    <property type="entry name" value="DUF3558"/>
    <property type="match status" value="1"/>
</dbReference>
<dbReference type="Proteomes" id="UP001213504">
    <property type="component" value="Chromosome"/>
</dbReference>
<evidence type="ECO:0000313" key="3">
    <source>
        <dbReference type="Proteomes" id="UP001213504"/>
    </source>
</evidence>
<proteinExistence type="predicted"/>
<protein>
    <submittedName>
        <fullName evidence="2">DUF3558 family protein</fullName>
    </submittedName>
</protein>
<evidence type="ECO:0000256" key="1">
    <source>
        <dbReference type="SAM" id="MobiDB-lite"/>
    </source>
</evidence>
<feature type="region of interest" description="Disordered" evidence="1">
    <location>
        <begin position="1"/>
        <end position="42"/>
    </location>
</feature>
<dbReference type="InterPro" id="IPR024520">
    <property type="entry name" value="DUF3558"/>
</dbReference>
<sequence length="198" mass="21238">MALPGCTTAGHPTASPTNPDSLSLAPPAIRQTDDAGRSLPFKTEFPNRWSINNNGTPYEPCTQVTRDQVDQFQLDAGSIRDAAASDFQTARGCTWTFRDDGRSFLTQAVGNLTEPEQGLDGHKQVNSGGITWYSDVILSGRRVILGSINPSDCGAYVRSGDAVVGTSITRFGRDRPPTSDICKAALNFLQSTMVSIPN</sequence>
<evidence type="ECO:0000313" key="2">
    <source>
        <dbReference type="EMBL" id="WFP27226.1"/>
    </source>
</evidence>
<dbReference type="AlphaFoldDB" id="A0AAX3TEH5"/>
<dbReference type="EMBL" id="CP121270">
    <property type="protein sequence ID" value="WFP27226.1"/>
    <property type="molecule type" value="Genomic_DNA"/>
</dbReference>
<name>A0AAX3TEH5_9ACTN</name>
<accession>A0AAX3TEH5</accession>
<organism evidence="2 3">
    <name type="scientific">Gordonia hongkongensis</name>
    <dbReference type="NCBI Taxonomy" id="1701090"/>
    <lineage>
        <taxon>Bacteria</taxon>
        <taxon>Bacillati</taxon>
        <taxon>Actinomycetota</taxon>
        <taxon>Actinomycetes</taxon>
        <taxon>Mycobacteriales</taxon>
        <taxon>Gordoniaceae</taxon>
        <taxon>Gordonia</taxon>
    </lineage>
</organism>